<accession>A0AAD3CPB1</accession>
<dbReference type="InterPro" id="IPR029058">
    <property type="entry name" value="AB_hydrolase_fold"/>
</dbReference>
<comment type="catalytic activity">
    <reaction evidence="1">
        <text>[protein]-peptidylproline (omega=180) = [protein]-peptidylproline (omega=0)</text>
        <dbReference type="Rhea" id="RHEA:16237"/>
        <dbReference type="Rhea" id="RHEA-COMP:10747"/>
        <dbReference type="Rhea" id="RHEA-COMP:10748"/>
        <dbReference type="ChEBI" id="CHEBI:83833"/>
        <dbReference type="ChEBI" id="CHEBI:83834"/>
        <dbReference type="EC" id="5.2.1.8"/>
    </reaction>
</comment>
<dbReference type="Pfam" id="PF00254">
    <property type="entry name" value="FKBP_C"/>
    <property type="match status" value="1"/>
</dbReference>
<evidence type="ECO:0000256" key="2">
    <source>
        <dbReference type="SAM" id="SignalP"/>
    </source>
</evidence>
<gene>
    <name evidence="4" type="ORF">CTEN210_05869</name>
</gene>
<name>A0AAD3CPB1_9STRA</name>
<dbReference type="Gene3D" id="3.40.50.1820">
    <property type="entry name" value="alpha/beta hydrolase"/>
    <property type="match status" value="1"/>
</dbReference>
<dbReference type="SUPFAM" id="SSF54534">
    <property type="entry name" value="FKBP-like"/>
    <property type="match status" value="1"/>
</dbReference>
<dbReference type="SUPFAM" id="SSF53474">
    <property type="entry name" value="alpha/beta-Hydrolases"/>
    <property type="match status" value="1"/>
</dbReference>
<feature type="signal peptide" evidence="2">
    <location>
        <begin position="1"/>
        <end position="19"/>
    </location>
</feature>
<dbReference type="EMBL" id="BLLK01000038">
    <property type="protein sequence ID" value="GFH49393.1"/>
    <property type="molecule type" value="Genomic_DNA"/>
</dbReference>
<evidence type="ECO:0000313" key="5">
    <source>
        <dbReference type="Proteomes" id="UP001054902"/>
    </source>
</evidence>
<comment type="caution">
    <text evidence="4">The sequence shown here is derived from an EMBL/GenBank/DDBJ whole genome shotgun (WGS) entry which is preliminary data.</text>
</comment>
<evidence type="ECO:0000259" key="3">
    <source>
        <dbReference type="PROSITE" id="PS50059"/>
    </source>
</evidence>
<dbReference type="AlphaFoldDB" id="A0AAD3CPB1"/>
<evidence type="ECO:0000256" key="1">
    <source>
        <dbReference type="PROSITE-ProRule" id="PRU00277"/>
    </source>
</evidence>
<dbReference type="InterPro" id="IPR001179">
    <property type="entry name" value="PPIase_FKBP_dom"/>
</dbReference>
<organism evidence="4 5">
    <name type="scientific">Chaetoceros tenuissimus</name>
    <dbReference type="NCBI Taxonomy" id="426638"/>
    <lineage>
        <taxon>Eukaryota</taxon>
        <taxon>Sar</taxon>
        <taxon>Stramenopiles</taxon>
        <taxon>Ochrophyta</taxon>
        <taxon>Bacillariophyta</taxon>
        <taxon>Coscinodiscophyceae</taxon>
        <taxon>Chaetocerotophycidae</taxon>
        <taxon>Chaetocerotales</taxon>
        <taxon>Chaetocerotaceae</taxon>
        <taxon>Chaetoceros</taxon>
    </lineage>
</organism>
<dbReference type="Proteomes" id="UP001054902">
    <property type="component" value="Unassembled WGS sequence"/>
</dbReference>
<dbReference type="PANTHER" id="PTHR47909:SF2">
    <property type="entry name" value="GPI INOSITOL-DEACYLASE"/>
    <property type="match status" value="1"/>
</dbReference>
<evidence type="ECO:0000313" key="4">
    <source>
        <dbReference type="EMBL" id="GFH49393.1"/>
    </source>
</evidence>
<feature type="chain" id="PRO_5042136721" description="peptidylprolyl isomerase" evidence="2">
    <location>
        <begin position="20"/>
        <end position="495"/>
    </location>
</feature>
<sequence length="495" mass="53859">MTKRFSFVLSCILLQNVQSYCPVVICPGFGNDSIDYKAPLEQDEEVGLISVLGRRGFDKEKIYTVPIKRSDWFNVARGLFDIPAFYTGNAKADGLGYGWYLKRLRDTIDLAYEESGGEKVLLLAHSAGGWLARAALGDGSWCETRELRTSEVVQGLVTLGAIHRVPEDASTCVTRGALKNTDALYPGAFLADEGIKYFSVGGAAVEGDIESESKAQRVAFDGYKAVSGVGKRIGDGVVPFEWTQLENAKQIRLDGVFHSINEAGTTDPTDNWYGSEGVVDRWLDQVLADLELGSSSVSQDDRNGENALAGFFSNLFKPAEFISRRDVVRNSMASLVALSICNEDIQPATAMYENGPTVDTEKVVLPSGVSFQDLRAGDGDEVVEGKRVNIQWSLKRSNGYIIDSSANNDGVPFIFIVGSGAAIKGLDEGIRGMKVGGIRRIVIPPSLSYVDGLEEGKPGPIPPGFGPKQRIKRVMNMIDVPDESFMIDLKVTRQQ</sequence>
<protein>
    <recommendedName>
        <fullName evidence="1">peptidylprolyl isomerase</fullName>
        <ecNumber evidence="1">5.2.1.8</ecNumber>
    </recommendedName>
</protein>
<dbReference type="InterPro" id="IPR046357">
    <property type="entry name" value="PPIase_dom_sf"/>
</dbReference>
<dbReference type="PANTHER" id="PTHR47909">
    <property type="entry name" value="ALPHA/BETA-HYDROLASES SUPERFAMILY PROTEIN"/>
    <property type="match status" value="1"/>
</dbReference>
<keyword evidence="5" id="KW-1185">Reference proteome</keyword>
<dbReference type="EC" id="5.2.1.8" evidence="1"/>
<feature type="domain" description="PPIase FKBP-type" evidence="3">
    <location>
        <begin position="385"/>
        <end position="463"/>
    </location>
</feature>
<keyword evidence="1" id="KW-0697">Rotamase</keyword>
<dbReference type="PROSITE" id="PS50059">
    <property type="entry name" value="FKBP_PPIASE"/>
    <property type="match status" value="1"/>
</dbReference>
<proteinExistence type="predicted"/>
<keyword evidence="2" id="KW-0732">Signal</keyword>
<keyword evidence="1" id="KW-0413">Isomerase</keyword>
<dbReference type="Gene3D" id="3.10.50.40">
    <property type="match status" value="1"/>
</dbReference>
<dbReference type="GO" id="GO:0003755">
    <property type="term" value="F:peptidyl-prolyl cis-trans isomerase activity"/>
    <property type="evidence" value="ECO:0007669"/>
    <property type="project" value="UniProtKB-KW"/>
</dbReference>
<reference evidence="4 5" key="1">
    <citation type="journal article" date="2021" name="Sci. Rep.">
        <title>The genome of the diatom Chaetoceros tenuissimus carries an ancient integrated fragment of an extant virus.</title>
        <authorList>
            <person name="Hongo Y."/>
            <person name="Kimura K."/>
            <person name="Takaki Y."/>
            <person name="Yoshida Y."/>
            <person name="Baba S."/>
            <person name="Kobayashi G."/>
            <person name="Nagasaki K."/>
            <person name="Hano T."/>
            <person name="Tomaru Y."/>
        </authorList>
    </citation>
    <scope>NUCLEOTIDE SEQUENCE [LARGE SCALE GENOMIC DNA]</scope>
    <source>
        <strain evidence="4 5">NIES-3715</strain>
    </source>
</reference>